<protein>
    <submittedName>
        <fullName evidence="4">Peptidase_M23</fullName>
    </submittedName>
</protein>
<accession>A0A060BUS1</accession>
<dbReference type="CDD" id="cd12797">
    <property type="entry name" value="M23_peptidase"/>
    <property type="match status" value="1"/>
</dbReference>
<evidence type="ECO:0000259" key="3">
    <source>
        <dbReference type="Pfam" id="PF01551"/>
    </source>
</evidence>
<dbReference type="SUPFAM" id="SSF51261">
    <property type="entry name" value="Duplicated hybrid motif"/>
    <property type="match status" value="1"/>
</dbReference>
<dbReference type="InterPro" id="IPR016047">
    <property type="entry name" value="M23ase_b-sheet_dom"/>
</dbReference>
<feature type="coiled-coil region" evidence="2">
    <location>
        <begin position="10"/>
        <end position="54"/>
    </location>
</feature>
<organism evidence="4">
    <name type="scientific">uncultured Streptomyces sp</name>
    <dbReference type="NCBI Taxonomy" id="174707"/>
    <lineage>
        <taxon>Bacteria</taxon>
        <taxon>Bacillati</taxon>
        <taxon>Actinomycetota</taxon>
        <taxon>Actinomycetes</taxon>
        <taxon>Kitasatosporales</taxon>
        <taxon>Streptomycetaceae</taxon>
        <taxon>Streptomyces</taxon>
        <taxon>environmental samples</taxon>
    </lineage>
</organism>
<dbReference type="AlphaFoldDB" id="A0A060BUS1"/>
<proteinExistence type="predicted"/>
<dbReference type="EMBL" id="KF117302">
    <property type="protein sequence ID" value="AIA84555.1"/>
    <property type="molecule type" value="Genomic_DNA"/>
</dbReference>
<evidence type="ECO:0000313" key="4">
    <source>
        <dbReference type="EMBL" id="AIA84555.1"/>
    </source>
</evidence>
<feature type="domain" description="M23ase beta-sheet core" evidence="3">
    <location>
        <begin position="88"/>
        <end position="128"/>
    </location>
</feature>
<evidence type="ECO:0000256" key="2">
    <source>
        <dbReference type="SAM" id="Coils"/>
    </source>
</evidence>
<dbReference type="PANTHER" id="PTHR21666">
    <property type="entry name" value="PEPTIDASE-RELATED"/>
    <property type="match status" value="1"/>
</dbReference>
<evidence type="ECO:0000256" key="1">
    <source>
        <dbReference type="ARBA" id="ARBA00022729"/>
    </source>
</evidence>
<feature type="non-terminal residue" evidence="4">
    <location>
        <position position="166"/>
    </location>
</feature>
<dbReference type="InterPro" id="IPR050570">
    <property type="entry name" value="Cell_wall_metabolism_enzyme"/>
</dbReference>
<dbReference type="InterPro" id="IPR011055">
    <property type="entry name" value="Dup_hybrid_motif"/>
</dbReference>
<keyword evidence="1" id="KW-0732">Signal</keyword>
<reference evidence="4" key="1">
    <citation type="journal article" date="2013" name="Environ. Microbiol.">
        <title>Seasonally variable intestinal metagenomes of the red palm weevil (Rhynchophorus ferrugineus).</title>
        <authorList>
            <person name="Jia S."/>
            <person name="Zhang X."/>
            <person name="Zhang G."/>
            <person name="Yin A."/>
            <person name="Zhang S."/>
            <person name="Li F."/>
            <person name="Wang L."/>
            <person name="Zhao D."/>
            <person name="Yun Q."/>
            <person name="Tala"/>
            <person name="Wang J."/>
            <person name="Sun G."/>
            <person name="Baabdullah M."/>
            <person name="Yu X."/>
            <person name="Hu S."/>
            <person name="Al-Mssallem I.S."/>
            <person name="Yu J."/>
        </authorList>
    </citation>
    <scope>NUCLEOTIDE SEQUENCE</scope>
</reference>
<name>A0A060BUS1_9ACTN</name>
<dbReference type="PANTHER" id="PTHR21666:SF289">
    <property type="entry name" value="L-ALA--D-GLU ENDOPEPTIDASE"/>
    <property type="match status" value="1"/>
</dbReference>
<dbReference type="Pfam" id="PF01551">
    <property type="entry name" value="Peptidase_M23"/>
    <property type="match status" value="1"/>
</dbReference>
<dbReference type="Gene3D" id="2.70.70.10">
    <property type="entry name" value="Glucose Permease (Domain IIA)"/>
    <property type="match status" value="1"/>
</dbReference>
<sequence length="166" mass="17749">ELVEGRRAALKTIEEREASERARLKKLETEQSKLKKLLAERARKAKAKAKAKAKGGSGGSGALSYPVNAYVSSSFGYRIHPIYNVRRLHTGTDFGVACGTPVKAARSGTVILAGWAGGYGNRIVVDHGLVSGSGLATDLQPPVVDRGVRRLGEGRPSDRLRRARTG</sequence>
<feature type="non-terminal residue" evidence="4">
    <location>
        <position position="1"/>
    </location>
</feature>
<dbReference type="GO" id="GO:0004222">
    <property type="term" value="F:metalloendopeptidase activity"/>
    <property type="evidence" value="ECO:0007669"/>
    <property type="project" value="TreeGrafter"/>
</dbReference>
<keyword evidence="2" id="KW-0175">Coiled coil</keyword>